<organism evidence="1 2">
    <name type="scientific">Ornithinimicrobium cerasi</name>
    <dbReference type="NCBI Taxonomy" id="2248773"/>
    <lineage>
        <taxon>Bacteria</taxon>
        <taxon>Bacillati</taxon>
        <taxon>Actinomycetota</taxon>
        <taxon>Actinomycetes</taxon>
        <taxon>Micrococcales</taxon>
        <taxon>Ornithinimicrobiaceae</taxon>
        <taxon>Ornithinimicrobium</taxon>
    </lineage>
</organism>
<reference evidence="2" key="1">
    <citation type="submission" date="2017-08" db="EMBL/GenBank/DDBJ databases">
        <authorList>
            <person name="Varghese N."/>
            <person name="Submissions S."/>
        </authorList>
    </citation>
    <scope>NUCLEOTIDE SEQUENCE [LARGE SCALE GENOMIC DNA]</scope>
    <source>
        <strain evidence="2">USBA17B2</strain>
    </source>
</reference>
<evidence type="ECO:0000313" key="2">
    <source>
        <dbReference type="Proteomes" id="UP000219688"/>
    </source>
</evidence>
<dbReference type="Pfam" id="PF19932">
    <property type="entry name" value="DUF6395"/>
    <property type="match status" value="1"/>
</dbReference>
<evidence type="ECO:0000313" key="1">
    <source>
        <dbReference type="EMBL" id="SOC53793.1"/>
    </source>
</evidence>
<proteinExistence type="predicted"/>
<keyword evidence="2" id="KW-1185">Reference proteome</keyword>
<dbReference type="RefSeq" id="WP_097187203.1">
    <property type="nucleotide sequence ID" value="NZ_OBQK01000002.1"/>
</dbReference>
<sequence length="459" mass="50643">MHVEVEHTPGRVTFTLEPGAAERTGRRVELARRSASFVLEVPPGQVHPDLLVVGALLCARPWVQRSTPFSCSVPASRELADAVRSGPRLRLAHVGEGSPRPAPQDGSPGLCFSGGTDSVAALVLMPGTTQSYHLSRQTPEGERRATMMDGRAALQSCEVLRRHGRPVTVVPSDVEYLRNPTGFPHDLTTAVPLLLHADVHRLDAVAWGAPLEATYRLQRGRYRDYAQSPFVAEWGPVLAALGLPVCVPVAGVSEVVTSAIVHHDPLGEAAQSCVRGPRLGRPCGRCPKCTRKTLLAATVSGRWPGDRALERQWRDREARQHLLAEPMKVEPVLAHGVHRYLAQGGRSDLLRLVAAKAGPDPRDWLVRSYEPALQLLPERYRPAITEEVHRFAPPMSADEEAAVRAYDVTLPDDRRAAAQVELERWMAAHPPRDRVRRAWNRARREVRARLGRRRSAPAR</sequence>
<evidence type="ECO:0008006" key="3">
    <source>
        <dbReference type="Google" id="ProtNLM"/>
    </source>
</evidence>
<dbReference type="STRING" id="1122622.GCA_000421185_01056"/>
<accession>A0A285VIH7</accession>
<name>A0A285VIH7_9MICO</name>
<dbReference type="AlphaFoldDB" id="A0A285VIH7"/>
<dbReference type="InterPro" id="IPR045654">
    <property type="entry name" value="DUF6395"/>
</dbReference>
<dbReference type="EMBL" id="OBQK01000002">
    <property type="protein sequence ID" value="SOC53793.1"/>
    <property type="molecule type" value="Genomic_DNA"/>
</dbReference>
<dbReference type="Proteomes" id="UP000219688">
    <property type="component" value="Unassembled WGS sequence"/>
</dbReference>
<gene>
    <name evidence="1" type="ORF">SAMN05421879_102151</name>
</gene>
<protein>
    <recommendedName>
        <fullName evidence="3">7-cyano-7-deazaguanine synthase (Queuosine biosynthesis)</fullName>
    </recommendedName>
</protein>